<name>A0A0L9UD36_PHAAN</name>
<evidence type="ECO:0000313" key="3">
    <source>
        <dbReference type="Proteomes" id="UP000053144"/>
    </source>
</evidence>
<evidence type="ECO:0000256" key="1">
    <source>
        <dbReference type="SAM" id="MobiDB-lite"/>
    </source>
</evidence>
<sequence length="197" mass="22321">MKGDCYLELAEVFYNNLKVINGDIHSHVKGVDIVVNVDVWLLVAGLKAEGCMSHMQDLLHKKWTTKKQIYKDCLRYAGRLSTEDLFLLNAIQTKIPTNWVVVFKKHMIDIGINDAYNLPYGVFISKVLKLHQVVLTDETIGVYNKTNEIGKTIPTCIDKMNELMKNYVEISSSIEGSEEGDESSEEDPMDKSSSMEI</sequence>
<reference evidence="3" key="1">
    <citation type="journal article" date="2015" name="Proc. Natl. Acad. Sci. U.S.A.">
        <title>Genome sequencing of adzuki bean (Vigna angularis) provides insight into high starch and low fat accumulation and domestication.</title>
        <authorList>
            <person name="Yang K."/>
            <person name="Tian Z."/>
            <person name="Chen C."/>
            <person name="Luo L."/>
            <person name="Zhao B."/>
            <person name="Wang Z."/>
            <person name="Yu L."/>
            <person name="Li Y."/>
            <person name="Sun Y."/>
            <person name="Li W."/>
            <person name="Chen Y."/>
            <person name="Li Y."/>
            <person name="Zhang Y."/>
            <person name="Ai D."/>
            <person name="Zhao J."/>
            <person name="Shang C."/>
            <person name="Ma Y."/>
            <person name="Wu B."/>
            <person name="Wang M."/>
            <person name="Gao L."/>
            <person name="Sun D."/>
            <person name="Zhang P."/>
            <person name="Guo F."/>
            <person name="Wang W."/>
            <person name="Li Y."/>
            <person name="Wang J."/>
            <person name="Varshney R.K."/>
            <person name="Wang J."/>
            <person name="Ling H.Q."/>
            <person name="Wan P."/>
        </authorList>
    </citation>
    <scope>NUCLEOTIDE SEQUENCE</scope>
    <source>
        <strain evidence="3">cv. Jingnong 6</strain>
    </source>
</reference>
<dbReference type="EMBL" id="CM003374">
    <property type="protein sequence ID" value="KOM40673.1"/>
    <property type="molecule type" value="Genomic_DNA"/>
</dbReference>
<proteinExistence type="predicted"/>
<dbReference type="AlphaFoldDB" id="A0A0L9UD36"/>
<accession>A0A0L9UD36</accession>
<dbReference type="Proteomes" id="UP000053144">
    <property type="component" value="Chromosome 4"/>
</dbReference>
<gene>
    <name evidence="2" type="ORF">LR48_Vigan04g087100</name>
</gene>
<evidence type="ECO:0000313" key="2">
    <source>
        <dbReference type="EMBL" id="KOM40673.1"/>
    </source>
</evidence>
<feature type="compositionally biased region" description="Acidic residues" evidence="1">
    <location>
        <begin position="176"/>
        <end position="188"/>
    </location>
</feature>
<organism evidence="2 3">
    <name type="scientific">Phaseolus angularis</name>
    <name type="common">Azuki bean</name>
    <name type="synonym">Vigna angularis</name>
    <dbReference type="NCBI Taxonomy" id="3914"/>
    <lineage>
        <taxon>Eukaryota</taxon>
        <taxon>Viridiplantae</taxon>
        <taxon>Streptophyta</taxon>
        <taxon>Embryophyta</taxon>
        <taxon>Tracheophyta</taxon>
        <taxon>Spermatophyta</taxon>
        <taxon>Magnoliopsida</taxon>
        <taxon>eudicotyledons</taxon>
        <taxon>Gunneridae</taxon>
        <taxon>Pentapetalae</taxon>
        <taxon>rosids</taxon>
        <taxon>fabids</taxon>
        <taxon>Fabales</taxon>
        <taxon>Fabaceae</taxon>
        <taxon>Papilionoideae</taxon>
        <taxon>50 kb inversion clade</taxon>
        <taxon>NPAAA clade</taxon>
        <taxon>indigoferoid/millettioid clade</taxon>
        <taxon>Phaseoleae</taxon>
        <taxon>Vigna</taxon>
    </lineage>
</organism>
<protein>
    <submittedName>
        <fullName evidence="2">Uncharacterized protein</fullName>
    </submittedName>
</protein>
<feature type="region of interest" description="Disordered" evidence="1">
    <location>
        <begin position="173"/>
        <end position="197"/>
    </location>
</feature>
<dbReference type="Gramene" id="KOM40673">
    <property type="protein sequence ID" value="KOM40673"/>
    <property type="gene ID" value="LR48_Vigan04g087100"/>
</dbReference>